<protein>
    <submittedName>
        <fullName evidence="2">DUF2955 domain-containing protein</fullName>
    </submittedName>
</protein>
<proteinExistence type="predicted"/>
<feature type="transmembrane region" description="Helical" evidence="1">
    <location>
        <begin position="304"/>
        <end position="326"/>
    </location>
</feature>
<keyword evidence="1" id="KW-0472">Membrane</keyword>
<feature type="transmembrane region" description="Helical" evidence="1">
    <location>
        <begin position="172"/>
        <end position="191"/>
    </location>
</feature>
<keyword evidence="1" id="KW-0812">Transmembrane</keyword>
<feature type="transmembrane region" description="Helical" evidence="1">
    <location>
        <begin position="104"/>
        <end position="126"/>
    </location>
</feature>
<evidence type="ECO:0000256" key="1">
    <source>
        <dbReference type="SAM" id="Phobius"/>
    </source>
</evidence>
<name>A0ABZ0ID36_9GAMM</name>
<keyword evidence="3" id="KW-1185">Reference proteome</keyword>
<dbReference type="Pfam" id="PF11168">
    <property type="entry name" value="DUF2955"/>
    <property type="match status" value="1"/>
</dbReference>
<accession>A0ABZ0ID36</accession>
<sequence>MTKAAENRALRFAFATALALAMAYAFGFPLPFIAPLFVVFLSAMPGPPMGPKGLLGLLLIMIVSLTVGVLLIPLIRYYPVSAVLIVAVGLYFSMYLTLINGKRLLGTFLTIGFTLISVAGSVDYLLATTVIKSLALGIFSAVLCQWIVYPFFPEQASTAAPQEPASGESQSNWLAVRAMLIVMPAYLLALTNPSQYLMTIMKSVSLGQQTSAVDARHAGRELIGSTFVGGIMAVVFWKLLSISPTLWMFSLWMFVFALYASAKLYGFLKTRVAPSFWINALVTMLILLGPAVEDSANGKDAFAAFFQRFATFVAVTLYAWGALAFLESWRSRRLAKAKASSSSTGSSVA</sequence>
<evidence type="ECO:0000313" key="3">
    <source>
        <dbReference type="Proteomes" id="UP001626549"/>
    </source>
</evidence>
<feature type="transmembrane region" description="Helical" evidence="1">
    <location>
        <begin position="77"/>
        <end position="98"/>
    </location>
</feature>
<dbReference type="RefSeq" id="WP_407327287.1">
    <property type="nucleotide sequence ID" value="NZ_CP136865.1"/>
</dbReference>
<feature type="transmembrane region" description="Helical" evidence="1">
    <location>
        <begin position="222"/>
        <end position="240"/>
    </location>
</feature>
<dbReference type="Proteomes" id="UP001626549">
    <property type="component" value="Chromosome"/>
</dbReference>
<feature type="transmembrane region" description="Helical" evidence="1">
    <location>
        <begin position="53"/>
        <end position="72"/>
    </location>
</feature>
<reference evidence="2 3" key="1">
    <citation type="submission" date="2023-10" db="EMBL/GenBank/DDBJ databases">
        <title>Two novel species belonging to the OM43/NOR5 clade.</title>
        <authorList>
            <person name="Park M."/>
        </authorList>
    </citation>
    <scope>NUCLEOTIDE SEQUENCE [LARGE SCALE GENOMIC DNA]</scope>
    <source>
        <strain evidence="2 3">IMCC45268</strain>
    </source>
</reference>
<evidence type="ECO:0000313" key="2">
    <source>
        <dbReference type="EMBL" id="WOJ96608.1"/>
    </source>
</evidence>
<feature type="transmembrane region" description="Helical" evidence="1">
    <location>
        <begin position="272"/>
        <end position="292"/>
    </location>
</feature>
<dbReference type="EMBL" id="CP136865">
    <property type="protein sequence ID" value="WOJ96608.1"/>
    <property type="molecule type" value="Genomic_DNA"/>
</dbReference>
<gene>
    <name evidence="2" type="ORF">R0137_15355</name>
</gene>
<dbReference type="InterPro" id="IPR022604">
    <property type="entry name" value="DUF2955"/>
</dbReference>
<organism evidence="2 3">
    <name type="scientific">Congregibacter brevis</name>
    <dbReference type="NCBI Taxonomy" id="3081201"/>
    <lineage>
        <taxon>Bacteria</taxon>
        <taxon>Pseudomonadati</taxon>
        <taxon>Pseudomonadota</taxon>
        <taxon>Gammaproteobacteria</taxon>
        <taxon>Cellvibrionales</taxon>
        <taxon>Halieaceae</taxon>
        <taxon>Congregibacter</taxon>
    </lineage>
</organism>
<keyword evidence="1" id="KW-1133">Transmembrane helix</keyword>
<feature type="transmembrane region" description="Helical" evidence="1">
    <location>
        <begin position="12"/>
        <end position="41"/>
    </location>
</feature>
<feature type="transmembrane region" description="Helical" evidence="1">
    <location>
        <begin position="133"/>
        <end position="152"/>
    </location>
</feature>
<feature type="transmembrane region" description="Helical" evidence="1">
    <location>
        <begin position="246"/>
        <end position="265"/>
    </location>
</feature>